<comment type="caution">
    <text evidence="3">The sequence shown here is derived from an EMBL/GenBank/DDBJ whole genome shotgun (WGS) entry which is preliminary data.</text>
</comment>
<evidence type="ECO:0000313" key="4">
    <source>
        <dbReference type="Proteomes" id="UP000617979"/>
    </source>
</evidence>
<dbReference type="InterPro" id="IPR025108">
    <property type="entry name" value="DUF4030"/>
</dbReference>
<organism evidence="3 4">
    <name type="scientific">Kroppenstedtia guangzhouensis</name>
    <dbReference type="NCBI Taxonomy" id="1274356"/>
    <lineage>
        <taxon>Bacteria</taxon>
        <taxon>Bacillati</taxon>
        <taxon>Bacillota</taxon>
        <taxon>Bacilli</taxon>
        <taxon>Bacillales</taxon>
        <taxon>Thermoactinomycetaceae</taxon>
        <taxon>Kroppenstedtia</taxon>
    </lineage>
</organism>
<evidence type="ECO:0000259" key="2">
    <source>
        <dbReference type="Pfam" id="PF13786"/>
    </source>
</evidence>
<protein>
    <recommendedName>
        <fullName evidence="2">DUF4179 domain-containing protein</fullName>
    </recommendedName>
</protein>
<evidence type="ECO:0000256" key="1">
    <source>
        <dbReference type="SAM" id="Phobius"/>
    </source>
</evidence>
<keyword evidence="4" id="KW-1185">Reference proteome</keyword>
<feature type="transmembrane region" description="Helical" evidence="1">
    <location>
        <begin position="44"/>
        <end position="64"/>
    </location>
</feature>
<accession>A0ABQ1GRP9</accession>
<proteinExistence type="predicted"/>
<name>A0ABQ1GRP9_9BACL</name>
<dbReference type="Pfam" id="PF13222">
    <property type="entry name" value="DUF4030"/>
    <property type="match status" value="1"/>
</dbReference>
<keyword evidence="1" id="KW-0812">Transmembrane</keyword>
<dbReference type="Pfam" id="PF13786">
    <property type="entry name" value="DUF4179"/>
    <property type="match status" value="1"/>
</dbReference>
<reference evidence="4" key="1">
    <citation type="journal article" date="2019" name="Int. J. Syst. Evol. Microbiol.">
        <title>The Global Catalogue of Microorganisms (GCM) 10K type strain sequencing project: providing services to taxonomists for standard genome sequencing and annotation.</title>
        <authorList>
            <consortium name="The Broad Institute Genomics Platform"/>
            <consortium name="The Broad Institute Genome Sequencing Center for Infectious Disease"/>
            <person name="Wu L."/>
            <person name="Ma J."/>
        </authorList>
    </citation>
    <scope>NUCLEOTIDE SEQUENCE [LARGE SCALE GENOMIC DNA]</scope>
    <source>
        <strain evidence="4">CGMCC 1.12404</strain>
    </source>
</reference>
<dbReference type="EMBL" id="BMEX01000007">
    <property type="protein sequence ID" value="GGA48595.1"/>
    <property type="molecule type" value="Genomic_DNA"/>
</dbReference>
<keyword evidence="1" id="KW-0472">Membrane</keyword>
<gene>
    <name evidence="3" type="ORF">GCM10007416_22180</name>
</gene>
<feature type="domain" description="DUF4179" evidence="2">
    <location>
        <begin position="42"/>
        <end position="94"/>
    </location>
</feature>
<evidence type="ECO:0000313" key="3">
    <source>
        <dbReference type="EMBL" id="GGA48595.1"/>
    </source>
</evidence>
<sequence length="338" mass="38587">MNRLLSNLKNEVEQIKVPEDKLDAAIKRAIKKGDKKKWSWGKKIAFFNSAAVLLVSLLIGSAFVSPAMAEVASKIPYLNQVFQSRDVGTLIHEELKNKGYKIQGIGVMYSPRKTLTIDMKGSEQYIDDVKEEVKQIAKDVLESKGYDAYRIEVNKAVEPDPDPETREEVKNFDQLYKKITKELKSRKLNFVSMGITLKPKTISIEVPDTEARLDEVRKTVHQVLEKEGLKKFSVEIRSVKLEAKQKEDKWAHIVGEIAEGLMAKKEYKVTGISYSLQHEALQITLTTSVQSGDPEAKKHGKKIEQTIQQFLESKEMKDWVEDQRYGIVVYSKDKKKIN</sequence>
<keyword evidence="1" id="KW-1133">Transmembrane helix</keyword>
<dbReference type="Proteomes" id="UP000617979">
    <property type="component" value="Unassembled WGS sequence"/>
</dbReference>
<dbReference type="InterPro" id="IPR025436">
    <property type="entry name" value="DUF4179"/>
</dbReference>
<dbReference type="RefSeq" id="WP_188432598.1">
    <property type="nucleotide sequence ID" value="NZ_BMEX01000007.1"/>
</dbReference>